<proteinExistence type="inferred from homology"/>
<evidence type="ECO:0000313" key="5">
    <source>
        <dbReference type="Proteomes" id="UP000028194"/>
    </source>
</evidence>
<evidence type="ECO:0000256" key="1">
    <source>
        <dbReference type="ARBA" id="ARBA00006484"/>
    </source>
</evidence>
<sequence>MQKEGQEKKGNKVAVVSGSSSGIGLATSLALARNGFYTYATMRNLEKSAGIIDAAAKEKLPLQLVQLDVNDERSVNSAIAKITAEQGRIDVLVNNAGYGLFGALEDLSIEEIKAQYETNFFGLIRLTQAALPLMRKQNGGIIVNVGSVAGRIGFPGTAAYTSTKFALEGLTEAISYELEPFGIKVVIVEPGVIKTNFLNGMVVPRKTSDPNSPYLQLMQQMNATLSSMRENGSSSPEVVAKAVLQAVTVENPELRYLAGEDAVTLMEMRKKAPSDEEFRQMLKQNFSQH</sequence>
<gene>
    <name evidence="4" type="ORF">NTE_03190</name>
</gene>
<dbReference type="HOGENOM" id="CLU_010194_2_9_2"/>
<dbReference type="Proteomes" id="UP000028194">
    <property type="component" value="Chromosome"/>
</dbReference>
<dbReference type="KEGG" id="nev:NTE_03190"/>
<protein>
    <recommendedName>
        <fullName evidence="6">Short-chain alcohol dehydrogenase</fullName>
    </recommendedName>
</protein>
<dbReference type="RefSeq" id="WP_148701655.1">
    <property type="nucleotide sequence ID" value="NZ_CP007174.1"/>
</dbReference>
<dbReference type="EMBL" id="CP007174">
    <property type="protein sequence ID" value="AIF85219.1"/>
    <property type="molecule type" value="Genomic_DNA"/>
</dbReference>
<dbReference type="InterPro" id="IPR051911">
    <property type="entry name" value="SDR_oxidoreductase"/>
</dbReference>
<dbReference type="GO" id="GO:0016491">
    <property type="term" value="F:oxidoreductase activity"/>
    <property type="evidence" value="ECO:0007669"/>
    <property type="project" value="UniProtKB-KW"/>
</dbReference>
<dbReference type="PANTHER" id="PTHR43976">
    <property type="entry name" value="SHORT CHAIN DEHYDROGENASE"/>
    <property type="match status" value="1"/>
</dbReference>
<dbReference type="PANTHER" id="PTHR43976:SF16">
    <property type="entry name" value="SHORT-CHAIN DEHYDROGENASE_REDUCTASE FAMILY PROTEIN"/>
    <property type="match status" value="1"/>
</dbReference>
<evidence type="ECO:0008006" key="6">
    <source>
        <dbReference type="Google" id="ProtNLM"/>
    </source>
</evidence>
<dbReference type="SUPFAM" id="SSF51735">
    <property type="entry name" value="NAD(P)-binding Rossmann-fold domains"/>
    <property type="match status" value="1"/>
</dbReference>
<evidence type="ECO:0000313" key="4">
    <source>
        <dbReference type="EMBL" id="AIF85219.1"/>
    </source>
</evidence>
<name>A0A075N186_9ARCH</name>
<keyword evidence="2" id="KW-0560">Oxidoreductase</keyword>
<evidence type="ECO:0000256" key="2">
    <source>
        <dbReference type="ARBA" id="ARBA00023002"/>
    </source>
</evidence>
<dbReference type="InterPro" id="IPR036291">
    <property type="entry name" value="NAD(P)-bd_dom_sf"/>
</dbReference>
<dbReference type="CDD" id="cd05374">
    <property type="entry name" value="17beta-HSD-like_SDR_c"/>
    <property type="match status" value="1"/>
</dbReference>
<dbReference type="AlphaFoldDB" id="A0A075N186"/>
<dbReference type="OrthoDB" id="10157at2157"/>
<dbReference type="InterPro" id="IPR002347">
    <property type="entry name" value="SDR_fam"/>
</dbReference>
<dbReference type="InterPro" id="IPR020904">
    <property type="entry name" value="Sc_DH/Rdtase_CS"/>
</dbReference>
<evidence type="ECO:0000256" key="3">
    <source>
        <dbReference type="RuleBase" id="RU000363"/>
    </source>
</evidence>
<reference evidence="4 5" key="1">
    <citation type="journal article" date="2014" name="PLoS ONE">
        <title>Genome Sequence of Candidatus Nitrososphaera evergladensis from Group I.1b Enriched from Everglades Soil Reveals Novel Genomic Features of the Ammonia-Oxidizing Archaea.</title>
        <authorList>
            <person name="Zhalnina K.V."/>
            <person name="Dias R."/>
            <person name="Leonard M.T."/>
            <person name="Dorr de Quadros P."/>
            <person name="Camargo F.A."/>
            <person name="Drew J.C."/>
            <person name="Farmerie W.G."/>
            <person name="Daroub S.H."/>
            <person name="Triplett E.W."/>
        </authorList>
    </citation>
    <scope>NUCLEOTIDE SEQUENCE [LARGE SCALE GENOMIC DNA]</scope>
    <source>
        <strain evidence="4 5">SR1</strain>
    </source>
</reference>
<dbReference type="STRING" id="1459636.NTE_03190"/>
<dbReference type="Pfam" id="PF00106">
    <property type="entry name" value="adh_short"/>
    <property type="match status" value="1"/>
</dbReference>
<comment type="similarity">
    <text evidence="1 3">Belongs to the short-chain dehydrogenases/reductases (SDR) family.</text>
</comment>
<dbReference type="eggNOG" id="arCOG01259">
    <property type="taxonomic scope" value="Archaea"/>
</dbReference>
<dbReference type="PROSITE" id="PS00061">
    <property type="entry name" value="ADH_SHORT"/>
    <property type="match status" value="1"/>
</dbReference>
<dbReference type="GeneID" id="41598846"/>
<dbReference type="PRINTS" id="PR00081">
    <property type="entry name" value="GDHRDH"/>
</dbReference>
<accession>A0A075N186</accession>
<dbReference type="PRINTS" id="PR00080">
    <property type="entry name" value="SDRFAMILY"/>
</dbReference>
<organism evidence="4 5">
    <name type="scientific">Candidatus Nitrososphaera evergladensis SR1</name>
    <dbReference type="NCBI Taxonomy" id="1459636"/>
    <lineage>
        <taxon>Archaea</taxon>
        <taxon>Nitrososphaerota</taxon>
        <taxon>Nitrososphaeria</taxon>
        <taxon>Nitrososphaerales</taxon>
        <taxon>Nitrososphaeraceae</taxon>
        <taxon>Nitrososphaera</taxon>
    </lineage>
</organism>
<dbReference type="Gene3D" id="3.40.50.720">
    <property type="entry name" value="NAD(P)-binding Rossmann-like Domain"/>
    <property type="match status" value="1"/>
</dbReference>
<keyword evidence="5" id="KW-1185">Reference proteome</keyword>